<keyword evidence="2" id="KW-1185">Reference proteome</keyword>
<gene>
    <name evidence="1" type="ORF">GCM10007876_21230</name>
</gene>
<comment type="caution">
    <text evidence="1">The sequence shown here is derived from an EMBL/GenBank/DDBJ whole genome shotgun (WGS) entry which is preliminary data.</text>
</comment>
<dbReference type="Proteomes" id="UP001161389">
    <property type="component" value="Unassembled WGS sequence"/>
</dbReference>
<dbReference type="EMBL" id="BSNM01000014">
    <property type="protein sequence ID" value="GLQ31644.1"/>
    <property type="molecule type" value="Genomic_DNA"/>
</dbReference>
<dbReference type="RefSeq" id="WP_284381326.1">
    <property type="nucleotide sequence ID" value="NZ_BSNM01000014.1"/>
</dbReference>
<dbReference type="AlphaFoldDB" id="A0AA37SAF0"/>
<organism evidence="1 2">
    <name type="scientific">Litoribrevibacter albus</name>
    <dbReference type="NCBI Taxonomy" id="1473156"/>
    <lineage>
        <taxon>Bacteria</taxon>
        <taxon>Pseudomonadati</taxon>
        <taxon>Pseudomonadota</taxon>
        <taxon>Gammaproteobacteria</taxon>
        <taxon>Oceanospirillales</taxon>
        <taxon>Oceanospirillaceae</taxon>
        <taxon>Litoribrevibacter</taxon>
    </lineage>
</organism>
<protein>
    <submittedName>
        <fullName evidence="1">Uncharacterized protein</fullName>
    </submittedName>
</protein>
<accession>A0AA37SAF0</accession>
<name>A0AA37SAF0_9GAMM</name>
<evidence type="ECO:0000313" key="1">
    <source>
        <dbReference type="EMBL" id="GLQ31644.1"/>
    </source>
</evidence>
<proteinExistence type="predicted"/>
<reference evidence="1" key="2">
    <citation type="submission" date="2023-01" db="EMBL/GenBank/DDBJ databases">
        <title>Draft genome sequence of Litoribrevibacter albus strain NBRC 110071.</title>
        <authorList>
            <person name="Sun Q."/>
            <person name="Mori K."/>
        </authorList>
    </citation>
    <scope>NUCLEOTIDE SEQUENCE</scope>
    <source>
        <strain evidence="1">NBRC 110071</strain>
    </source>
</reference>
<evidence type="ECO:0000313" key="2">
    <source>
        <dbReference type="Proteomes" id="UP001161389"/>
    </source>
</evidence>
<reference evidence="1" key="1">
    <citation type="journal article" date="2014" name="Int. J. Syst. Evol. Microbiol.">
        <title>Complete genome sequence of Corynebacterium casei LMG S-19264T (=DSM 44701T), isolated from a smear-ripened cheese.</title>
        <authorList>
            <consortium name="US DOE Joint Genome Institute (JGI-PGF)"/>
            <person name="Walter F."/>
            <person name="Albersmeier A."/>
            <person name="Kalinowski J."/>
            <person name="Ruckert C."/>
        </authorList>
    </citation>
    <scope>NUCLEOTIDE SEQUENCE</scope>
    <source>
        <strain evidence="1">NBRC 110071</strain>
    </source>
</reference>
<sequence>MSIKIFTAFHPSTTTAIERGEVQEQFEIKTTPRNLLIAANERLEISQMQESGWGSIGHQGTWIEIDGVRIDNDDISEIEKEHHQIIKQDYDRYNKYDKYPSRTEIAKDLINDVKEKCYKPRAEVLDEMDI</sequence>